<keyword evidence="3" id="KW-0328">Glycosyltransferase</keyword>
<dbReference type="PANTHER" id="PTHR33908:SF3">
    <property type="entry name" value="UNDECAPRENYL PHOSPHATE-ALPHA-4-AMINO-4-DEOXY-L-ARABINOSE ARABINOSYL TRANSFERASE"/>
    <property type="match status" value="1"/>
</dbReference>
<comment type="caution">
    <text evidence="10">The sequence shown here is derived from an EMBL/GenBank/DDBJ whole genome shotgun (WGS) entry which is preliminary data.</text>
</comment>
<evidence type="ECO:0000256" key="4">
    <source>
        <dbReference type="ARBA" id="ARBA00022679"/>
    </source>
</evidence>
<sequence>MTKQFPTIKILLIGVSALLLLRLVSLGLYPLMDTTEARYGEMARIMLETGNWVTPMFDYAVPFWGKPPMFTWLSAFGFKAMGVNEIGARMPHFLVGIAIIGLVFYFAKIWFQSARAALFSAAVLAFTTSFLIFSGSVMTDTALTFSLTLSMLSFWQAWHLQGKRWGYLFFIGLALGLLSKGPLTLVLVGISLFLWVSITRQWHLLWHRIPWLSGTALMLAVALPWYIMAELQTPGFLDYFIIGEHFKRFLVSGWQGDLYGSAHTQPRGMIWLLGLAAFLPWTPILLVQWARSGWQTVTTQPLPKHILAYLVCWLLAPLILFTMAGNILMSYVMPSLPAAALLLTYYQIRHPINRKWYALGLITPSLLIAIVVSLHTYLVDPLSDKALVEIWRQQPKSTAADLLYLGRKSFSSQFYSQGKVQSRLKPVSQWLSSQTNSFFIIQPINQKAQLFSQSNWQCELKGTNTKRELVFCHPR</sequence>
<dbReference type="PANTHER" id="PTHR33908">
    <property type="entry name" value="MANNOSYLTRANSFERASE YKCB-RELATED"/>
    <property type="match status" value="1"/>
</dbReference>
<dbReference type="Proteomes" id="UP000254326">
    <property type="component" value="Unassembled WGS sequence"/>
</dbReference>
<evidence type="ECO:0000256" key="8">
    <source>
        <dbReference type="SAM" id="Phobius"/>
    </source>
</evidence>
<keyword evidence="4 10" id="KW-0808">Transferase</keyword>
<feature type="transmembrane region" description="Helical" evidence="8">
    <location>
        <begin position="269"/>
        <end position="290"/>
    </location>
</feature>
<evidence type="ECO:0000256" key="7">
    <source>
        <dbReference type="ARBA" id="ARBA00023136"/>
    </source>
</evidence>
<feature type="transmembrane region" description="Helical" evidence="8">
    <location>
        <begin position="209"/>
        <end position="227"/>
    </location>
</feature>
<keyword evidence="11" id="KW-1185">Reference proteome</keyword>
<dbReference type="AlphaFoldDB" id="A0A370U7R3"/>
<feature type="transmembrane region" description="Helical" evidence="8">
    <location>
        <begin position="327"/>
        <end position="346"/>
    </location>
</feature>
<keyword evidence="2" id="KW-1003">Cell membrane</keyword>
<feature type="transmembrane region" description="Helical" evidence="8">
    <location>
        <begin position="358"/>
        <end position="378"/>
    </location>
</feature>
<feature type="transmembrane region" description="Helical" evidence="8">
    <location>
        <begin position="167"/>
        <end position="197"/>
    </location>
</feature>
<evidence type="ECO:0000256" key="6">
    <source>
        <dbReference type="ARBA" id="ARBA00022989"/>
    </source>
</evidence>
<dbReference type="GO" id="GO:0010041">
    <property type="term" value="P:response to iron(III) ion"/>
    <property type="evidence" value="ECO:0007669"/>
    <property type="project" value="TreeGrafter"/>
</dbReference>
<accession>A0A370U7R3</accession>
<dbReference type="InterPro" id="IPR050297">
    <property type="entry name" value="LipidA_mod_glycosyltrf_83"/>
</dbReference>
<keyword evidence="6 8" id="KW-1133">Transmembrane helix</keyword>
<evidence type="ECO:0000256" key="3">
    <source>
        <dbReference type="ARBA" id="ARBA00022676"/>
    </source>
</evidence>
<dbReference type="GO" id="GO:0016763">
    <property type="term" value="F:pentosyltransferase activity"/>
    <property type="evidence" value="ECO:0007669"/>
    <property type="project" value="TreeGrafter"/>
</dbReference>
<feature type="transmembrane region" description="Helical" evidence="8">
    <location>
        <begin position="93"/>
        <end position="111"/>
    </location>
</feature>
<dbReference type="Pfam" id="PF02366">
    <property type="entry name" value="PMT"/>
    <property type="match status" value="1"/>
</dbReference>
<dbReference type="InterPro" id="IPR003342">
    <property type="entry name" value="ArnT-like_N"/>
</dbReference>
<protein>
    <submittedName>
        <fullName evidence="10">Glycosyltransferase family 39 protein</fullName>
    </submittedName>
</protein>
<feature type="transmembrane region" description="Helical" evidence="8">
    <location>
        <begin position="302"/>
        <end position="321"/>
    </location>
</feature>
<dbReference type="GO" id="GO:0005886">
    <property type="term" value="C:plasma membrane"/>
    <property type="evidence" value="ECO:0007669"/>
    <property type="project" value="UniProtKB-SubCell"/>
</dbReference>
<dbReference type="RefSeq" id="WP_115468302.1">
    <property type="nucleotide sequence ID" value="NZ_QKRA01000005.1"/>
</dbReference>
<feature type="domain" description="ArnT-like N-terminal" evidence="9">
    <location>
        <begin position="31"/>
        <end position="240"/>
    </location>
</feature>
<comment type="subcellular location">
    <subcellularLocation>
        <location evidence="1">Cell membrane</location>
        <topology evidence="1">Multi-pass membrane protein</topology>
    </subcellularLocation>
</comment>
<dbReference type="GO" id="GO:0009103">
    <property type="term" value="P:lipopolysaccharide biosynthetic process"/>
    <property type="evidence" value="ECO:0007669"/>
    <property type="project" value="UniProtKB-ARBA"/>
</dbReference>
<keyword evidence="5 8" id="KW-0812">Transmembrane</keyword>
<dbReference type="OrthoDB" id="9775035at2"/>
<evidence type="ECO:0000256" key="1">
    <source>
        <dbReference type="ARBA" id="ARBA00004651"/>
    </source>
</evidence>
<proteinExistence type="predicted"/>
<evidence type="ECO:0000313" key="11">
    <source>
        <dbReference type="Proteomes" id="UP000254326"/>
    </source>
</evidence>
<evidence type="ECO:0000256" key="2">
    <source>
        <dbReference type="ARBA" id="ARBA00022475"/>
    </source>
</evidence>
<dbReference type="EMBL" id="QKRA01000005">
    <property type="protein sequence ID" value="RDL43817.1"/>
    <property type="molecule type" value="Genomic_DNA"/>
</dbReference>
<feature type="transmembrane region" description="Helical" evidence="8">
    <location>
        <begin position="117"/>
        <end position="135"/>
    </location>
</feature>
<gene>
    <name evidence="10" type="ORF">DN730_11575</name>
</gene>
<organism evidence="10 11">
    <name type="scientific">Marinomonas piezotolerans</name>
    <dbReference type="NCBI Taxonomy" id="2213058"/>
    <lineage>
        <taxon>Bacteria</taxon>
        <taxon>Pseudomonadati</taxon>
        <taxon>Pseudomonadota</taxon>
        <taxon>Gammaproteobacteria</taxon>
        <taxon>Oceanospirillales</taxon>
        <taxon>Oceanospirillaceae</taxon>
        <taxon>Marinomonas</taxon>
    </lineage>
</organism>
<evidence type="ECO:0000259" key="9">
    <source>
        <dbReference type="Pfam" id="PF02366"/>
    </source>
</evidence>
<keyword evidence="7 8" id="KW-0472">Membrane</keyword>
<reference evidence="10 11" key="1">
    <citation type="submission" date="2018-06" db="EMBL/GenBank/DDBJ databases">
        <title>Marinomonas sp. YLB-05 draft genome sequence.</title>
        <authorList>
            <person name="Yu L."/>
            <person name="Tang X."/>
        </authorList>
    </citation>
    <scope>NUCLEOTIDE SEQUENCE [LARGE SCALE GENOMIC DNA]</scope>
    <source>
        <strain evidence="10 11">YLB-05</strain>
    </source>
</reference>
<name>A0A370U7R3_9GAMM</name>
<evidence type="ECO:0000313" key="10">
    <source>
        <dbReference type="EMBL" id="RDL43817.1"/>
    </source>
</evidence>
<dbReference type="GO" id="GO:0000030">
    <property type="term" value="F:mannosyltransferase activity"/>
    <property type="evidence" value="ECO:0007669"/>
    <property type="project" value="InterPro"/>
</dbReference>
<dbReference type="GO" id="GO:0006493">
    <property type="term" value="P:protein O-linked glycosylation"/>
    <property type="evidence" value="ECO:0007669"/>
    <property type="project" value="InterPro"/>
</dbReference>
<evidence type="ECO:0000256" key="5">
    <source>
        <dbReference type="ARBA" id="ARBA00022692"/>
    </source>
</evidence>